<dbReference type="EMBL" id="JAYGHT010000026">
    <property type="protein sequence ID" value="MEA5519305.1"/>
    <property type="molecule type" value="Genomic_DNA"/>
</dbReference>
<dbReference type="EC" id="2.1.-.-" evidence="2"/>
<accession>A0ABU5TWM4</accession>
<evidence type="ECO:0000313" key="3">
    <source>
        <dbReference type="Proteomes" id="UP001301728"/>
    </source>
</evidence>
<dbReference type="PANTHER" id="PTHR43464:SF91">
    <property type="entry name" value="SLL0487 PROTEIN"/>
    <property type="match status" value="1"/>
</dbReference>
<dbReference type="GO" id="GO:0008168">
    <property type="term" value="F:methyltransferase activity"/>
    <property type="evidence" value="ECO:0007669"/>
    <property type="project" value="UniProtKB-KW"/>
</dbReference>
<evidence type="ECO:0000313" key="2">
    <source>
        <dbReference type="EMBL" id="MEA5519305.1"/>
    </source>
</evidence>
<dbReference type="GO" id="GO:0032259">
    <property type="term" value="P:methylation"/>
    <property type="evidence" value="ECO:0007669"/>
    <property type="project" value="UniProtKB-KW"/>
</dbReference>
<keyword evidence="2" id="KW-0808">Transferase</keyword>
<dbReference type="SUPFAM" id="SSF53335">
    <property type="entry name" value="S-adenosyl-L-methionine-dependent methyltransferases"/>
    <property type="match status" value="1"/>
</dbReference>
<sequence>MEEISTAVQRLYDTYPFPPDPLLDEPPPGYNWRWCWQAAYNFCTGRTPPKDKIRILDAGCGTGSSTEYLIQLNPQASVIGIDLSEGAIRVAKERTQRSGISTPGTPVPEFRCLSLYDVGQLTGQFDLINCVGVLHHLSDPVRGLQTLALKLAPGGLMHIFVYAELGRWEIRLMQQAIALIQGERRNNYPEGVKIGREIFEALPQDNRLVQYEAQRWALENQRDECFADMYVHPQEIDYNIETLFELIDASGLEFVGFSNRGYWQIERLLGKSPELIERVKGLSDRERYRLIELLDPQITHYEFFLARPPLARSNWSNDQILLAAIPQLSPCLNGWPNQTLFDYDYQLVKLSEEEFEFMQACEVNTDLMQSEQSQTSERPQKTVKEILSEVKLDLEGVRSLRSRQLILLTPNPS</sequence>
<reference evidence="2 3" key="1">
    <citation type="submission" date="2023-12" db="EMBL/GenBank/DDBJ databases">
        <title>Baltic Sea Cyanobacteria.</title>
        <authorList>
            <person name="Delbaje E."/>
            <person name="Fewer D.P."/>
            <person name="Shishido T.K."/>
        </authorList>
    </citation>
    <scope>NUCLEOTIDE SEQUENCE [LARGE SCALE GENOMIC DNA]</scope>
    <source>
        <strain evidence="2 3">CCNP 1315</strain>
    </source>
</reference>
<gene>
    <name evidence="2" type="ORF">VB854_10110</name>
</gene>
<dbReference type="CDD" id="cd02440">
    <property type="entry name" value="AdoMet_MTases"/>
    <property type="match status" value="1"/>
</dbReference>
<evidence type="ECO:0000259" key="1">
    <source>
        <dbReference type="Pfam" id="PF08242"/>
    </source>
</evidence>
<dbReference type="Gene3D" id="3.40.50.150">
    <property type="entry name" value="Vaccinia Virus protein VP39"/>
    <property type="match status" value="1"/>
</dbReference>
<dbReference type="InterPro" id="IPR013217">
    <property type="entry name" value="Methyltransf_12"/>
</dbReference>
<keyword evidence="2" id="KW-0489">Methyltransferase</keyword>
<dbReference type="PANTHER" id="PTHR43464">
    <property type="entry name" value="METHYLTRANSFERASE"/>
    <property type="match status" value="1"/>
</dbReference>
<comment type="caution">
    <text evidence="2">The sequence shown here is derived from an EMBL/GenBank/DDBJ whole genome shotgun (WGS) entry which is preliminary data.</text>
</comment>
<dbReference type="InterPro" id="IPR029063">
    <property type="entry name" value="SAM-dependent_MTases_sf"/>
</dbReference>
<name>A0ABU5TWM4_9CYAN</name>
<dbReference type="RefSeq" id="WP_323219370.1">
    <property type="nucleotide sequence ID" value="NZ_JAYGHT010000026.1"/>
</dbReference>
<organism evidence="2 3">
    <name type="scientific">Limnoraphis robusta CCNP1315</name>
    <dbReference type="NCBI Taxonomy" id="3110306"/>
    <lineage>
        <taxon>Bacteria</taxon>
        <taxon>Bacillati</taxon>
        <taxon>Cyanobacteriota</taxon>
        <taxon>Cyanophyceae</taxon>
        <taxon>Oscillatoriophycideae</taxon>
        <taxon>Oscillatoriales</taxon>
        <taxon>Sirenicapillariaceae</taxon>
        <taxon>Limnoraphis</taxon>
    </lineage>
</organism>
<protein>
    <submittedName>
        <fullName evidence="2">Class I SAM-dependent methyltransferase</fullName>
        <ecNumber evidence="2">2.1.-.-</ecNumber>
    </submittedName>
</protein>
<keyword evidence="3" id="KW-1185">Reference proteome</keyword>
<proteinExistence type="predicted"/>
<dbReference type="Pfam" id="PF08242">
    <property type="entry name" value="Methyltransf_12"/>
    <property type="match status" value="1"/>
</dbReference>
<dbReference type="Proteomes" id="UP001301728">
    <property type="component" value="Unassembled WGS sequence"/>
</dbReference>
<feature type="domain" description="Methyltransferase type 12" evidence="1">
    <location>
        <begin position="56"/>
        <end position="156"/>
    </location>
</feature>